<evidence type="ECO:0000313" key="6">
    <source>
        <dbReference type="EMBL" id="RGT91150.1"/>
    </source>
</evidence>
<gene>
    <name evidence="6" type="ORF">DWX04_14175</name>
    <name evidence="5" type="ORF">DXC44_20230</name>
    <name evidence="1" type="ORF">GAY01_22130</name>
    <name evidence="4" type="ORF">GAY17_13700</name>
    <name evidence="2" type="ORF">GAZ76_14940</name>
    <name evidence="3" type="ORF">GAZ92_12635</name>
</gene>
<sequence>MIKFILLNIQIGILCRQWKIRKSGISAQYFRNNKVNKSYMGNNGMPIVENIFCQRFLIYKEG</sequence>
<dbReference type="EMBL" id="QRXI01000018">
    <property type="protein sequence ID" value="RGT91150.1"/>
    <property type="molecule type" value="Genomic_DNA"/>
</dbReference>
<reference evidence="7 8" key="1">
    <citation type="submission" date="2018-08" db="EMBL/GenBank/DDBJ databases">
        <title>A genome reference for cultivated species of the human gut microbiota.</title>
        <authorList>
            <person name="Zou Y."/>
            <person name="Xue W."/>
            <person name="Luo G."/>
        </authorList>
    </citation>
    <scope>NUCLEOTIDE SEQUENCE [LARGE SCALE GENOMIC DNA]</scope>
    <source>
        <strain evidence="6 8">AF18-14</strain>
        <strain evidence="5 7">TF05-18</strain>
    </source>
</reference>
<evidence type="ECO:0000313" key="11">
    <source>
        <dbReference type="Proteomes" id="UP000470777"/>
    </source>
</evidence>
<proteinExistence type="predicted"/>
<evidence type="ECO:0000313" key="1">
    <source>
        <dbReference type="EMBL" id="KAB3562377.1"/>
    </source>
</evidence>
<comment type="caution">
    <text evidence="6">The sequence shown here is derived from an EMBL/GenBank/DDBJ whole genome shotgun (WGS) entry which is preliminary data.</text>
</comment>
<evidence type="ECO:0000313" key="5">
    <source>
        <dbReference type="EMBL" id="RGL81139.1"/>
    </source>
</evidence>
<dbReference type="EMBL" id="WCZV01000018">
    <property type="protein sequence ID" value="KAB6698587.1"/>
    <property type="molecule type" value="Genomic_DNA"/>
</dbReference>
<name>A0A396F158_PHOVU</name>
<dbReference type="Proteomes" id="UP000283833">
    <property type="component" value="Unassembled WGS sequence"/>
</dbReference>
<dbReference type="EMBL" id="QSSN01000038">
    <property type="protein sequence ID" value="RGL81139.1"/>
    <property type="molecule type" value="Genomic_DNA"/>
</dbReference>
<evidence type="ECO:0000313" key="10">
    <source>
        <dbReference type="Proteomes" id="UP000437380"/>
    </source>
</evidence>
<evidence type="ECO:0000313" key="12">
    <source>
        <dbReference type="Proteomes" id="UP000470952"/>
    </source>
</evidence>
<dbReference type="Proteomes" id="UP000261278">
    <property type="component" value="Unassembled WGS sequence"/>
</dbReference>
<evidence type="ECO:0000313" key="4">
    <source>
        <dbReference type="EMBL" id="KAB6698587.1"/>
    </source>
</evidence>
<dbReference type="EMBL" id="WCZY01000017">
    <property type="protein sequence ID" value="KAB6691803.1"/>
    <property type="molecule type" value="Genomic_DNA"/>
</dbReference>
<evidence type="ECO:0000313" key="2">
    <source>
        <dbReference type="EMBL" id="KAB6658088.1"/>
    </source>
</evidence>
<dbReference type="EMBL" id="WCZM01000052">
    <property type="protein sequence ID" value="KAB3562377.1"/>
    <property type="molecule type" value="Genomic_DNA"/>
</dbReference>
<organism evidence="6 8">
    <name type="scientific">Phocaeicola vulgatus</name>
    <name type="common">Bacteroides vulgatus</name>
    <dbReference type="NCBI Taxonomy" id="821"/>
    <lineage>
        <taxon>Bacteria</taxon>
        <taxon>Pseudomonadati</taxon>
        <taxon>Bacteroidota</taxon>
        <taxon>Bacteroidia</taxon>
        <taxon>Bacteroidales</taxon>
        <taxon>Bacteroidaceae</taxon>
        <taxon>Phocaeicola</taxon>
    </lineage>
</organism>
<dbReference type="Proteomes" id="UP000437380">
    <property type="component" value="Unassembled WGS sequence"/>
</dbReference>
<dbReference type="Proteomes" id="UP000470952">
    <property type="component" value="Unassembled WGS sequence"/>
</dbReference>
<evidence type="ECO:0000313" key="8">
    <source>
        <dbReference type="Proteomes" id="UP000283833"/>
    </source>
</evidence>
<protein>
    <submittedName>
        <fullName evidence="6">Uncharacterized protein</fullName>
    </submittedName>
</protein>
<dbReference type="EMBL" id="WDAG01000019">
    <property type="protein sequence ID" value="KAB6658088.1"/>
    <property type="molecule type" value="Genomic_DNA"/>
</dbReference>
<evidence type="ECO:0000313" key="3">
    <source>
        <dbReference type="EMBL" id="KAB6691803.1"/>
    </source>
</evidence>
<evidence type="ECO:0000313" key="9">
    <source>
        <dbReference type="Proteomes" id="UP000433382"/>
    </source>
</evidence>
<accession>A0A396F158</accession>
<dbReference type="Proteomes" id="UP000470777">
    <property type="component" value="Unassembled WGS sequence"/>
</dbReference>
<reference evidence="9 10" key="2">
    <citation type="journal article" date="2019" name="Nat. Med.">
        <title>A library of human gut bacterial isolates paired with longitudinal multiomics data enables mechanistic microbiome research.</title>
        <authorList>
            <person name="Poyet M."/>
            <person name="Groussin M."/>
            <person name="Gibbons S.M."/>
            <person name="Avila-Pacheco J."/>
            <person name="Jiang X."/>
            <person name="Kearney S.M."/>
            <person name="Perrotta A.R."/>
            <person name="Berdy B."/>
            <person name="Zhao S."/>
            <person name="Lieberman T.D."/>
            <person name="Swanson P.K."/>
            <person name="Smith M."/>
            <person name="Roesemann S."/>
            <person name="Alexander J.E."/>
            <person name="Rich S.A."/>
            <person name="Livny J."/>
            <person name="Vlamakis H."/>
            <person name="Clish C."/>
            <person name="Bullock K."/>
            <person name="Deik A."/>
            <person name="Scott J."/>
            <person name="Pierce K.A."/>
            <person name="Xavier R.J."/>
            <person name="Alm E.J."/>
        </authorList>
    </citation>
    <scope>NUCLEOTIDE SEQUENCE [LARGE SCALE GENOMIC DNA]</scope>
    <source>
        <strain evidence="1 9">BIOML-A73</strain>
        <strain evidence="4 10">BIOML-A82</strain>
        <strain evidence="3 11">BIOML-A85</strain>
        <strain evidence="2 12">BIOML-A93</strain>
    </source>
</reference>
<evidence type="ECO:0000313" key="7">
    <source>
        <dbReference type="Proteomes" id="UP000261278"/>
    </source>
</evidence>
<dbReference type="Proteomes" id="UP000433382">
    <property type="component" value="Unassembled WGS sequence"/>
</dbReference>
<dbReference type="AlphaFoldDB" id="A0A396F158"/>